<evidence type="ECO:0000313" key="7">
    <source>
        <dbReference type="EMBL" id="SVA81047.1"/>
    </source>
</evidence>
<feature type="transmembrane region" description="Helical" evidence="5">
    <location>
        <begin position="289"/>
        <end position="306"/>
    </location>
</feature>
<keyword evidence="3 5" id="KW-1133">Transmembrane helix</keyword>
<keyword evidence="4 5" id="KW-0472">Membrane</keyword>
<feature type="transmembrane region" description="Helical" evidence="5">
    <location>
        <begin position="386"/>
        <end position="405"/>
    </location>
</feature>
<dbReference type="GO" id="GO:0016020">
    <property type="term" value="C:membrane"/>
    <property type="evidence" value="ECO:0007669"/>
    <property type="project" value="UniProtKB-ARBA"/>
</dbReference>
<evidence type="ECO:0000256" key="4">
    <source>
        <dbReference type="ARBA" id="ARBA00023136"/>
    </source>
</evidence>
<feature type="non-terminal residue" evidence="7">
    <location>
        <position position="1"/>
    </location>
</feature>
<dbReference type="AlphaFoldDB" id="A0A381YX43"/>
<feature type="transmembrane region" description="Helical" evidence="5">
    <location>
        <begin position="312"/>
        <end position="334"/>
    </location>
</feature>
<evidence type="ECO:0000256" key="5">
    <source>
        <dbReference type="SAM" id="Phobius"/>
    </source>
</evidence>
<dbReference type="InterPro" id="IPR020846">
    <property type="entry name" value="MFS_dom"/>
</dbReference>
<dbReference type="GO" id="GO:0035435">
    <property type="term" value="P:phosphate ion transmembrane transport"/>
    <property type="evidence" value="ECO:0007669"/>
    <property type="project" value="TreeGrafter"/>
</dbReference>
<dbReference type="Gene3D" id="1.20.1250.20">
    <property type="entry name" value="MFS general substrate transporter like domains"/>
    <property type="match status" value="2"/>
</dbReference>
<reference evidence="7" key="1">
    <citation type="submission" date="2018-05" db="EMBL/GenBank/DDBJ databases">
        <authorList>
            <person name="Lanie J.A."/>
            <person name="Ng W.-L."/>
            <person name="Kazmierczak K.M."/>
            <person name="Andrzejewski T.M."/>
            <person name="Davidsen T.M."/>
            <person name="Wayne K.J."/>
            <person name="Tettelin H."/>
            <person name="Glass J.I."/>
            <person name="Rusch D."/>
            <person name="Podicherti R."/>
            <person name="Tsui H.-C.T."/>
            <person name="Winkler M.E."/>
        </authorList>
    </citation>
    <scope>NUCLEOTIDE SEQUENCE</scope>
</reference>
<evidence type="ECO:0000256" key="3">
    <source>
        <dbReference type="ARBA" id="ARBA00022989"/>
    </source>
</evidence>
<keyword evidence="2 5" id="KW-0812">Transmembrane</keyword>
<feature type="transmembrane region" description="Helical" evidence="5">
    <location>
        <begin position="346"/>
        <end position="366"/>
    </location>
</feature>
<sequence>VARFLRITALIIAGEMIFALPFHTQRFFRATMLEAFDISNTQLGDMFAAYGITAMFSYFFGGPFADRYSTRSLMVVSLVLTAFGGFYMATFPSVWEMTVLYGFWGVTNLFLFWAALIKATRDWGGVESQGIAFGILDGGRGLAAAVFAGIAVGILILYLPTEAALVTDLDRRAGLRSIILYYSLITLLCAGIVWFLVPHARETVSEGRNPFVGVTEVIRRPLIWTQAAVIVCAYCGMKGTDNYSLYAVQVLGMNEIDAARLATYGAYVRPVACVIAGLIADRYNSARSICVLFIMLIISYSVLAVVTPDTTALTLIYANVFVTFFAIFALRGIYYALLEETRTPKHLTGASVAVIAFIGYTPEAFFGPVTGRILDANPGVPGHLNYFAFLTAVSVVGVLATLLLIRLNNRPRMPLI</sequence>
<feature type="transmembrane region" description="Helical" evidence="5">
    <location>
        <begin position="43"/>
        <end position="61"/>
    </location>
</feature>
<proteinExistence type="predicted"/>
<feature type="transmembrane region" description="Helical" evidence="5">
    <location>
        <begin position="73"/>
        <end position="95"/>
    </location>
</feature>
<organism evidence="7">
    <name type="scientific">marine metagenome</name>
    <dbReference type="NCBI Taxonomy" id="408172"/>
    <lineage>
        <taxon>unclassified sequences</taxon>
        <taxon>metagenomes</taxon>
        <taxon>ecological metagenomes</taxon>
    </lineage>
</organism>
<dbReference type="InterPro" id="IPR036259">
    <property type="entry name" value="MFS_trans_sf"/>
</dbReference>
<dbReference type="InterPro" id="IPR011701">
    <property type="entry name" value="MFS"/>
</dbReference>
<evidence type="ECO:0000256" key="2">
    <source>
        <dbReference type="ARBA" id="ARBA00022692"/>
    </source>
</evidence>
<dbReference type="PANTHER" id="PTHR43826:SF3">
    <property type="entry name" value="GLUCOSE-6-PHOSPHATE EXCHANGER SLC37A4"/>
    <property type="match status" value="1"/>
</dbReference>
<gene>
    <name evidence="7" type="ORF">METZ01_LOCUS133901</name>
</gene>
<dbReference type="EMBL" id="UINC01019172">
    <property type="protein sequence ID" value="SVA81047.1"/>
    <property type="molecule type" value="Genomic_DNA"/>
</dbReference>
<accession>A0A381YX43</accession>
<dbReference type="Pfam" id="PF07690">
    <property type="entry name" value="MFS_1"/>
    <property type="match status" value="1"/>
</dbReference>
<dbReference type="PROSITE" id="PS50850">
    <property type="entry name" value="MFS"/>
    <property type="match status" value="1"/>
</dbReference>
<protein>
    <recommendedName>
        <fullName evidence="6">Major facilitator superfamily (MFS) profile domain-containing protein</fullName>
    </recommendedName>
</protein>
<evidence type="ECO:0000259" key="6">
    <source>
        <dbReference type="PROSITE" id="PS50850"/>
    </source>
</evidence>
<feature type="transmembrane region" description="Helical" evidence="5">
    <location>
        <begin position="141"/>
        <end position="159"/>
    </location>
</feature>
<name>A0A381YX43_9ZZZZ</name>
<dbReference type="InterPro" id="IPR051337">
    <property type="entry name" value="OPA_Antiporter"/>
</dbReference>
<dbReference type="GO" id="GO:0012505">
    <property type="term" value="C:endomembrane system"/>
    <property type="evidence" value="ECO:0007669"/>
    <property type="project" value="UniProtKB-SubCell"/>
</dbReference>
<feature type="transmembrane region" description="Helical" evidence="5">
    <location>
        <begin position="7"/>
        <end position="23"/>
    </location>
</feature>
<comment type="subcellular location">
    <subcellularLocation>
        <location evidence="1">Endomembrane system</location>
        <topology evidence="1">Multi-pass membrane protein</topology>
    </subcellularLocation>
</comment>
<dbReference type="GO" id="GO:0061513">
    <property type="term" value="F:glucose 6-phosphate:phosphate antiporter activity"/>
    <property type="evidence" value="ECO:0007669"/>
    <property type="project" value="TreeGrafter"/>
</dbReference>
<feature type="transmembrane region" description="Helical" evidence="5">
    <location>
        <begin position="179"/>
        <end position="197"/>
    </location>
</feature>
<dbReference type="SUPFAM" id="SSF103473">
    <property type="entry name" value="MFS general substrate transporter"/>
    <property type="match status" value="1"/>
</dbReference>
<feature type="domain" description="Major facilitator superfamily (MFS) profile" evidence="6">
    <location>
        <begin position="7"/>
        <end position="409"/>
    </location>
</feature>
<evidence type="ECO:0000256" key="1">
    <source>
        <dbReference type="ARBA" id="ARBA00004127"/>
    </source>
</evidence>
<feature type="transmembrane region" description="Helical" evidence="5">
    <location>
        <begin position="101"/>
        <end position="120"/>
    </location>
</feature>
<dbReference type="PANTHER" id="PTHR43826">
    <property type="entry name" value="GLUCOSE-6-PHOSPHATE EXCHANGER SLC37A4"/>
    <property type="match status" value="1"/>
</dbReference>